<organism evidence="1 3">
    <name type="scientific">Nonlabens ulvanivorans</name>
    <name type="common">Persicivirga ulvanivorans</name>
    <dbReference type="NCBI Taxonomy" id="906888"/>
    <lineage>
        <taxon>Bacteria</taxon>
        <taxon>Pseudomonadati</taxon>
        <taxon>Bacteroidota</taxon>
        <taxon>Flavobacteriia</taxon>
        <taxon>Flavobacteriales</taxon>
        <taxon>Flavobacteriaceae</taxon>
        <taxon>Nonlabens</taxon>
    </lineage>
</organism>
<evidence type="ECO:0000313" key="3">
    <source>
        <dbReference type="Proteomes" id="UP000028980"/>
    </source>
</evidence>
<sequence length="66" mass="7486">MSQINEESQTLNDSNLLILGNFVSKDGYTEDAKTDVIKQFETLKSFNGKVIFTPGQNEWLLMAIEM</sequence>
<reference evidence="3 4" key="1">
    <citation type="journal article" date="2014" name="Genome Announc.">
        <title>Draft Genome Sequences of Marine Flavobacterium Nonlabens Strains NR17, NR24, NR27, NR32, NR33, and Ara13.</title>
        <authorList>
            <person name="Nakanishi M."/>
            <person name="Meirelles P."/>
            <person name="Suzuki R."/>
            <person name="Takatani N."/>
            <person name="Mino S."/>
            <person name="Suda W."/>
            <person name="Oshima K."/>
            <person name="Hattori M."/>
            <person name="Ohkuma M."/>
            <person name="Hosokawa M."/>
            <person name="Miyashita K."/>
            <person name="Thompson F.L."/>
            <person name="Niwa A."/>
            <person name="Sawabe T."/>
            <person name="Sawabe T."/>
        </authorList>
    </citation>
    <scope>NUCLEOTIDE SEQUENCE [LARGE SCALE GENOMIC DNA]</scope>
    <source>
        <strain evidence="1">JCM 19296</strain>
        <strain evidence="2">JCM 19314</strain>
        <strain evidence="3">JCM19296</strain>
        <strain evidence="4">JCM19314</strain>
    </source>
</reference>
<dbReference type="EMBL" id="BBMM01000002">
    <property type="protein sequence ID" value="GAK99659.1"/>
    <property type="molecule type" value="Genomic_DNA"/>
</dbReference>
<dbReference type="AlphaFoldDB" id="A0A081DB75"/>
<proteinExistence type="predicted"/>
<evidence type="ECO:0000313" key="1">
    <source>
        <dbReference type="EMBL" id="GAK76171.1"/>
    </source>
</evidence>
<name>A0A081DB75_NONUL</name>
<dbReference type="EMBL" id="BBLG01000003">
    <property type="protein sequence ID" value="GAK76171.1"/>
    <property type="molecule type" value="Genomic_DNA"/>
</dbReference>
<gene>
    <name evidence="1" type="ORF">JCM19296_1768</name>
    <name evidence="2" type="ORF">JCM19314_3704</name>
</gene>
<dbReference type="Proteomes" id="UP000028980">
    <property type="component" value="Unassembled WGS sequence"/>
</dbReference>
<protein>
    <submittedName>
        <fullName evidence="1">Uncharacterized protein</fullName>
    </submittedName>
</protein>
<comment type="caution">
    <text evidence="1">The sequence shown here is derived from an EMBL/GenBank/DDBJ whole genome shotgun (WGS) entry which is preliminary data.</text>
</comment>
<evidence type="ECO:0000313" key="4">
    <source>
        <dbReference type="Proteomes" id="UP000029226"/>
    </source>
</evidence>
<accession>A0A081DB75</accession>
<dbReference type="Proteomes" id="UP000029226">
    <property type="component" value="Unassembled WGS sequence"/>
</dbReference>
<evidence type="ECO:0000313" key="2">
    <source>
        <dbReference type="EMBL" id="GAK99659.1"/>
    </source>
</evidence>